<organism evidence="1 2">
    <name type="scientific">Streptomyces minutiscleroticus</name>
    <dbReference type="NCBI Taxonomy" id="68238"/>
    <lineage>
        <taxon>Bacteria</taxon>
        <taxon>Bacillati</taxon>
        <taxon>Actinomycetota</taxon>
        <taxon>Actinomycetes</taxon>
        <taxon>Kitasatosporales</taxon>
        <taxon>Streptomycetaceae</taxon>
        <taxon>Streptomyces</taxon>
    </lineage>
</organism>
<proteinExistence type="predicted"/>
<dbReference type="Proteomes" id="UP000619244">
    <property type="component" value="Unassembled WGS sequence"/>
</dbReference>
<reference evidence="1" key="2">
    <citation type="submission" date="2020-09" db="EMBL/GenBank/DDBJ databases">
        <authorList>
            <person name="Sun Q."/>
            <person name="Ohkuma M."/>
        </authorList>
    </citation>
    <scope>NUCLEOTIDE SEQUENCE</scope>
    <source>
        <strain evidence="1">JCM 4790</strain>
    </source>
</reference>
<evidence type="ECO:0000313" key="1">
    <source>
        <dbReference type="EMBL" id="GGY17467.1"/>
    </source>
</evidence>
<protein>
    <recommendedName>
        <fullName evidence="3">Transposase</fullName>
    </recommendedName>
</protein>
<dbReference type="EMBL" id="BMVU01000118">
    <property type="protein sequence ID" value="GGY17467.1"/>
    <property type="molecule type" value="Genomic_DNA"/>
</dbReference>
<reference evidence="1" key="1">
    <citation type="journal article" date="2014" name="Int. J. Syst. Evol. Microbiol.">
        <title>Complete genome sequence of Corynebacterium casei LMG S-19264T (=DSM 44701T), isolated from a smear-ripened cheese.</title>
        <authorList>
            <consortium name="US DOE Joint Genome Institute (JGI-PGF)"/>
            <person name="Walter F."/>
            <person name="Albersmeier A."/>
            <person name="Kalinowski J."/>
            <person name="Ruckert C."/>
        </authorList>
    </citation>
    <scope>NUCLEOTIDE SEQUENCE</scope>
    <source>
        <strain evidence="1">JCM 4790</strain>
    </source>
</reference>
<comment type="caution">
    <text evidence="1">The sequence shown here is derived from an EMBL/GenBank/DDBJ whole genome shotgun (WGS) entry which is preliminary data.</text>
</comment>
<sequence>MTVGWAVTSIPTVGRAVAESVRMRELTDQEGRKLQRIGRRGSTGSVRYRRAMILPASVGGNRCRRSPNWCEPMRTPSGT</sequence>
<accession>A0A918P3W5</accession>
<keyword evidence="2" id="KW-1185">Reference proteome</keyword>
<evidence type="ECO:0000313" key="2">
    <source>
        <dbReference type="Proteomes" id="UP000619244"/>
    </source>
</evidence>
<gene>
    <name evidence="1" type="ORF">GCM10010358_81130</name>
</gene>
<name>A0A918P3W5_9ACTN</name>
<dbReference type="AlphaFoldDB" id="A0A918P3W5"/>
<evidence type="ECO:0008006" key="3">
    <source>
        <dbReference type="Google" id="ProtNLM"/>
    </source>
</evidence>